<dbReference type="Proteomes" id="UP000494163">
    <property type="component" value="Chromosome 3R"/>
</dbReference>
<proteinExistence type="predicted"/>
<accession>A0A0M4F416</accession>
<reference evidence="2 3" key="1">
    <citation type="submission" date="2015-08" db="EMBL/GenBank/DDBJ databases">
        <title>Ancestral chromatin configuration constrains chromatin evolution on differentiating sex chromosomes in Drosophila.</title>
        <authorList>
            <person name="Zhou Q."/>
            <person name="Bachtrog D."/>
        </authorList>
    </citation>
    <scope>NUCLEOTIDE SEQUENCE [LARGE SCALE GENOMIC DNA]</scope>
    <source>
        <tissue evidence="2">Whole larvae</tissue>
    </source>
</reference>
<dbReference type="EMBL" id="CP012526">
    <property type="protein sequence ID" value="ALC46057.1"/>
    <property type="molecule type" value="Genomic_DNA"/>
</dbReference>
<dbReference type="AlphaFoldDB" id="A0A0M4F416"/>
<sequence length="170" mass="17377">MKFAILLLAVTIACANAQGPVFGGFAAANPYASAFNPYLNGMFANGPPGAAAAPGAAPAAPAVAPPAPTFGGFSVTAFFQSVVLQKEAEKLLNQPNFPADLAERVQDVMTNTQTSFANCGTAVLPWMQIRCIKPILMAAKNELKAIDDEFQARLAATTAAPAAAPAGPKA</sequence>
<dbReference type="OrthoDB" id="8023940at2759"/>
<keyword evidence="3" id="KW-1185">Reference proteome</keyword>
<dbReference type="STRING" id="30019.A0A0M4F416"/>
<dbReference type="OMA" id="CINAQAF"/>
<evidence type="ECO:0000256" key="1">
    <source>
        <dbReference type="SAM" id="SignalP"/>
    </source>
</evidence>
<feature type="chain" id="PRO_5005794068" evidence="1">
    <location>
        <begin position="18"/>
        <end position="170"/>
    </location>
</feature>
<organism evidence="2 3">
    <name type="scientific">Drosophila busckii</name>
    <name type="common">Fruit fly</name>
    <dbReference type="NCBI Taxonomy" id="30019"/>
    <lineage>
        <taxon>Eukaryota</taxon>
        <taxon>Metazoa</taxon>
        <taxon>Ecdysozoa</taxon>
        <taxon>Arthropoda</taxon>
        <taxon>Hexapoda</taxon>
        <taxon>Insecta</taxon>
        <taxon>Pterygota</taxon>
        <taxon>Neoptera</taxon>
        <taxon>Endopterygota</taxon>
        <taxon>Diptera</taxon>
        <taxon>Brachycera</taxon>
        <taxon>Muscomorpha</taxon>
        <taxon>Ephydroidea</taxon>
        <taxon>Drosophilidae</taxon>
        <taxon>Drosophila</taxon>
    </lineage>
</organism>
<feature type="signal peptide" evidence="1">
    <location>
        <begin position="1"/>
        <end position="17"/>
    </location>
</feature>
<name>A0A0M4F416_DROBS</name>
<protein>
    <submittedName>
        <fullName evidence="2">CG14292</fullName>
    </submittedName>
</protein>
<keyword evidence="1" id="KW-0732">Signal</keyword>
<evidence type="ECO:0000313" key="3">
    <source>
        <dbReference type="Proteomes" id="UP000494163"/>
    </source>
</evidence>
<evidence type="ECO:0000313" key="2">
    <source>
        <dbReference type="EMBL" id="ALC46057.1"/>
    </source>
</evidence>
<gene>
    <name evidence="2" type="ORF">Dbus_chr3Rg807</name>
</gene>